<gene>
    <name evidence="2" type="ORF">IEQ34_003583</name>
</gene>
<name>A0AAV7HK44_DENCH</name>
<protein>
    <submittedName>
        <fullName evidence="2">Uncharacterized protein</fullName>
    </submittedName>
</protein>
<proteinExistence type="predicted"/>
<organism evidence="2 3">
    <name type="scientific">Dendrobium chrysotoxum</name>
    <name type="common">Orchid</name>
    <dbReference type="NCBI Taxonomy" id="161865"/>
    <lineage>
        <taxon>Eukaryota</taxon>
        <taxon>Viridiplantae</taxon>
        <taxon>Streptophyta</taxon>
        <taxon>Embryophyta</taxon>
        <taxon>Tracheophyta</taxon>
        <taxon>Spermatophyta</taxon>
        <taxon>Magnoliopsida</taxon>
        <taxon>Liliopsida</taxon>
        <taxon>Asparagales</taxon>
        <taxon>Orchidaceae</taxon>
        <taxon>Epidendroideae</taxon>
        <taxon>Malaxideae</taxon>
        <taxon>Dendrobiinae</taxon>
        <taxon>Dendrobium</taxon>
    </lineage>
</organism>
<keyword evidence="3" id="KW-1185">Reference proteome</keyword>
<reference evidence="2 3" key="1">
    <citation type="journal article" date="2021" name="Hortic Res">
        <title>Chromosome-scale assembly of the Dendrobium chrysotoxum genome enhances the understanding of orchid evolution.</title>
        <authorList>
            <person name="Zhang Y."/>
            <person name="Zhang G.Q."/>
            <person name="Zhang D."/>
            <person name="Liu X.D."/>
            <person name="Xu X.Y."/>
            <person name="Sun W.H."/>
            <person name="Yu X."/>
            <person name="Zhu X."/>
            <person name="Wang Z.W."/>
            <person name="Zhao X."/>
            <person name="Zhong W.Y."/>
            <person name="Chen H."/>
            <person name="Yin W.L."/>
            <person name="Huang T."/>
            <person name="Niu S.C."/>
            <person name="Liu Z.J."/>
        </authorList>
    </citation>
    <scope>NUCLEOTIDE SEQUENCE [LARGE SCALE GENOMIC DNA]</scope>
    <source>
        <strain evidence="2">Lindl</strain>
    </source>
</reference>
<sequence length="105" mass="11287">MSTPASGIYASMPPQPLLPPPVARFLNKMKEAIAPTLCSPDAVHDPSHLPPLVSPTDVDLASAGHPTRHARLPSSASMAIDRELLHTSCSRTSHLPLISRRHPFD</sequence>
<feature type="region of interest" description="Disordered" evidence="1">
    <location>
        <begin position="48"/>
        <end position="74"/>
    </location>
</feature>
<evidence type="ECO:0000313" key="3">
    <source>
        <dbReference type="Proteomes" id="UP000775213"/>
    </source>
</evidence>
<evidence type="ECO:0000313" key="2">
    <source>
        <dbReference type="EMBL" id="KAH0468550.1"/>
    </source>
</evidence>
<accession>A0AAV7HK44</accession>
<dbReference type="EMBL" id="JAGFBR010000004">
    <property type="protein sequence ID" value="KAH0468550.1"/>
    <property type="molecule type" value="Genomic_DNA"/>
</dbReference>
<comment type="caution">
    <text evidence="2">The sequence shown here is derived from an EMBL/GenBank/DDBJ whole genome shotgun (WGS) entry which is preliminary data.</text>
</comment>
<evidence type="ECO:0000256" key="1">
    <source>
        <dbReference type="SAM" id="MobiDB-lite"/>
    </source>
</evidence>
<dbReference type="AlphaFoldDB" id="A0AAV7HK44"/>
<dbReference type="Proteomes" id="UP000775213">
    <property type="component" value="Unassembled WGS sequence"/>
</dbReference>